<keyword evidence="1" id="KW-1133">Transmembrane helix</keyword>
<dbReference type="EMBL" id="JACJQY010000032">
    <property type="protein sequence ID" value="MBD2318622.1"/>
    <property type="molecule type" value="Genomic_DNA"/>
</dbReference>
<evidence type="ECO:0000313" key="3">
    <source>
        <dbReference type="Proteomes" id="UP000618445"/>
    </source>
</evidence>
<keyword evidence="1" id="KW-0472">Membrane</keyword>
<keyword evidence="1" id="KW-0812">Transmembrane</keyword>
<organism evidence="2 3">
    <name type="scientific">Phormidium tenue FACHB-1050</name>
    <dbReference type="NCBI Taxonomy" id="2692857"/>
    <lineage>
        <taxon>Bacteria</taxon>
        <taxon>Bacillati</taxon>
        <taxon>Cyanobacteriota</taxon>
        <taxon>Cyanophyceae</taxon>
        <taxon>Oscillatoriophycideae</taxon>
        <taxon>Oscillatoriales</taxon>
        <taxon>Oscillatoriaceae</taxon>
        <taxon>Phormidium</taxon>
    </lineage>
</organism>
<evidence type="ECO:0000313" key="2">
    <source>
        <dbReference type="EMBL" id="MBD2318622.1"/>
    </source>
</evidence>
<reference evidence="2 3" key="1">
    <citation type="journal article" date="2020" name="ISME J.">
        <title>Comparative genomics reveals insights into cyanobacterial evolution and habitat adaptation.</title>
        <authorList>
            <person name="Chen M.Y."/>
            <person name="Teng W.K."/>
            <person name="Zhao L."/>
            <person name="Hu C.X."/>
            <person name="Zhou Y.K."/>
            <person name="Han B.P."/>
            <person name="Song L.R."/>
            <person name="Shu W.S."/>
        </authorList>
    </citation>
    <scope>NUCLEOTIDE SEQUENCE [LARGE SCALE GENOMIC DNA]</scope>
    <source>
        <strain evidence="2 3">FACHB-1050</strain>
    </source>
</reference>
<gene>
    <name evidence="2" type="ORF">H6G05_17435</name>
</gene>
<protein>
    <submittedName>
        <fullName evidence="2">Uncharacterized protein</fullName>
    </submittedName>
</protein>
<accession>A0ABR8CEZ3</accession>
<keyword evidence="3" id="KW-1185">Reference proteome</keyword>
<proteinExistence type="predicted"/>
<sequence length="92" mass="10168">MFDLAQAQHLVTSVTSADLSFHLSAINLPSNLHLNIADLHSHIDMDLLAQQFNQDVMGDLGKGWNNFVKSGQIWALMIGVVVGYLFRSITNT</sequence>
<feature type="transmembrane region" description="Helical" evidence="1">
    <location>
        <begin position="67"/>
        <end position="86"/>
    </location>
</feature>
<evidence type="ECO:0000256" key="1">
    <source>
        <dbReference type="SAM" id="Phobius"/>
    </source>
</evidence>
<dbReference type="RefSeq" id="WP_190579862.1">
    <property type="nucleotide sequence ID" value="NZ_CAWPQU010000026.1"/>
</dbReference>
<comment type="caution">
    <text evidence="2">The sequence shown here is derived from an EMBL/GenBank/DDBJ whole genome shotgun (WGS) entry which is preliminary data.</text>
</comment>
<name>A0ABR8CEZ3_9CYAN</name>
<dbReference type="Proteomes" id="UP000618445">
    <property type="component" value="Unassembled WGS sequence"/>
</dbReference>